<protein>
    <recommendedName>
        <fullName evidence="2">Beta protein</fullName>
    </recommendedName>
</protein>
<dbReference type="Pfam" id="PF14350">
    <property type="entry name" value="Beta_protein"/>
    <property type="match status" value="1"/>
</dbReference>
<reference evidence="1" key="1">
    <citation type="journal article" date="2014" name="Genome Announc.">
        <title>Draft Genome Sequences of a Phylogenetically Diverse Suite of Pseudomonas syringae Strains from Multiple Source Populations.</title>
        <authorList>
            <person name="Baltrus D.A."/>
            <person name="Yourstone S."/>
            <person name="Lind A."/>
            <person name="Guilbaud C."/>
            <person name="Sands D.C."/>
            <person name="Jones C.D."/>
            <person name="Morris C.E."/>
            <person name="Dangl J.L."/>
        </authorList>
    </citation>
    <scope>NUCLEOTIDE SEQUENCE</scope>
    <source>
        <strain evidence="1">USA007</strain>
    </source>
</reference>
<evidence type="ECO:0000313" key="1">
    <source>
        <dbReference type="EMBL" id="XCN78035.1"/>
    </source>
</evidence>
<proteinExistence type="predicted"/>
<accession>A0AAU8M979</accession>
<dbReference type="EMBL" id="CP159278">
    <property type="protein sequence ID" value="XCN78035.1"/>
    <property type="molecule type" value="Genomic_DNA"/>
</dbReference>
<evidence type="ECO:0008006" key="2">
    <source>
        <dbReference type="Google" id="ProtNLM"/>
    </source>
</evidence>
<dbReference type="RefSeq" id="WP_024658524.1">
    <property type="nucleotide sequence ID" value="NZ_CP159278.1"/>
</dbReference>
<sequence length="341" mass="38630">MQSQHSGYPPYIPIIKWQPAERRALDEIDDEIIDGFCPCIEVRNVTQHALFLAELHHAWEGAALVDYANPNGRLTKNRYKEFDAFVSLIAEKGYPIIPVIDSRDMLVLPNTVLTRLSHLSAFVVRLRIQGLVLNSDSLEQAQNALKVFGQKKVRGRLLVDLGTSPSEWAAYEVEAFVAGLRDMKGFGYETIHLASGAYPPDLTNVPAKAEFVRRDWGLWNAIKDAGPDLLLGYSDYGILSPVWTEEKMKKIGKKATLRYTRDTDWLILRADGKALQDSIDLSVIMVTIYADNFEGKKFSLGDRIIADRADSNVPSHKKRSYWYHIMEGLIHHIAMVVKKQY</sequence>
<organism evidence="1">
    <name type="scientific">Pseudomonas syringae USA007</name>
    <dbReference type="NCBI Taxonomy" id="1357288"/>
    <lineage>
        <taxon>Bacteria</taxon>
        <taxon>Pseudomonadati</taxon>
        <taxon>Pseudomonadota</taxon>
        <taxon>Gammaproteobacteria</taxon>
        <taxon>Pseudomonadales</taxon>
        <taxon>Pseudomonadaceae</taxon>
        <taxon>Pseudomonas</taxon>
        <taxon>Pseudomonas syringae</taxon>
    </lineage>
</organism>
<dbReference type="InterPro" id="IPR025683">
    <property type="entry name" value="Protein_beta"/>
</dbReference>
<gene>
    <name evidence="1" type="ORF">N027_00310</name>
</gene>
<name>A0AAU8M979_PSESX</name>
<reference evidence="1" key="2">
    <citation type="submission" date="2024-07" db="EMBL/GenBank/DDBJ databases">
        <title>A complete genome sequence for Pseudomonas syringae USA007.</title>
        <authorList>
            <person name="Baltrus D.A."/>
        </authorList>
    </citation>
    <scope>NUCLEOTIDE SEQUENCE</scope>
    <source>
        <strain evidence="1">USA007</strain>
    </source>
</reference>
<dbReference type="AlphaFoldDB" id="A0AAU8M979"/>